<keyword evidence="2" id="KW-1185">Reference proteome</keyword>
<comment type="caution">
    <text evidence="1">The sequence shown here is derived from an EMBL/GenBank/DDBJ whole genome shotgun (WGS) entry which is preliminary data.</text>
</comment>
<evidence type="ECO:0000313" key="1">
    <source>
        <dbReference type="EMBL" id="KAF2473453.1"/>
    </source>
</evidence>
<proteinExistence type="predicted"/>
<organism evidence="1 2">
    <name type="scientific">Lindgomyces ingoldianus</name>
    <dbReference type="NCBI Taxonomy" id="673940"/>
    <lineage>
        <taxon>Eukaryota</taxon>
        <taxon>Fungi</taxon>
        <taxon>Dikarya</taxon>
        <taxon>Ascomycota</taxon>
        <taxon>Pezizomycotina</taxon>
        <taxon>Dothideomycetes</taxon>
        <taxon>Pleosporomycetidae</taxon>
        <taxon>Pleosporales</taxon>
        <taxon>Lindgomycetaceae</taxon>
        <taxon>Lindgomyces</taxon>
    </lineage>
</organism>
<sequence length="509" mass="58334">MASTSPRSPSGFEKLPAELYDEIFSHLPEPLEVNDQYSGPVTNRVINDYEMHGFEYLKGVRRDFRGYLQLYYLKLRLVSRAFNRAITRVWFQNEFLILRAFDYTGMFTNEEMAQPGNLDRRIIMPNSVNNINNFILQGQLLPQVLRRLRLEFSTYDSWHRERIQWLEPDCPESHPADRESLLAFLKVLPSALEKLERLECLWLNLTESWGSDYGGSGDGSAPQLDLVAVNELRNSLCSLFSPSYGHNFPFLTELRLALPCTYDFAVLNKAMSDEATRRLRHLYLEYVDATGAGGDNSYLLWAEDENGYDGDEGFPPSNLQEKYLNYDYMPDICILVGRCSNLESLGLHATHYLNLDELDWKPSGTGLRNIYIYRAMVHFDTLKKLLSAADGESSNIIAMKLGYVQLLDHAWVEIFDHLLRADAMKYFSIEDLNYAHRGGSAHLRAFNCRLWENCNTIWTENAVDQDRLQDIVKKILDAGGLVGRGLDDVAGQAGYDTNHPNSLNLISEW</sequence>
<reference evidence="1" key="1">
    <citation type="journal article" date="2020" name="Stud. Mycol.">
        <title>101 Dothideomycetes genomes: a test case for predicting lifestyles and emergence of pathogens.</title>
        <authorList>
            <person name="Haridas S."/>
            <person name="Albert R."/>
            <person name="Binder M."/>
            <person name="Bloem J."/>
            <person name="Labutti K."/>
            <person name="Salamov A."/>
            <person name="Andreopoulos B."/>
            <person name="Baker S."/>
            <person name="Barry K."/>
            <person name="Bills G."/>
            <person name="Bluhm B."/>
            <person name="Cannon C."/>
            <person name="Castanera R."/>
            <person name="Culley D."/>
            <person name="Daum C."/>
            <person name="Ezra D."/>
            <person name="Gonzalez J."/>
            <person name="Henrissat B."/>
            <person name="Kuo A."/>
            <person name="Liang C."/>
            <person name="Lipzen A."/>
            <person name="Lutzoni F."/>
            <person name="Magnuson J."/>
            <person name="Mondo S."/>
            <person name="Nolan M."/>
            <person name="Ohm R."/>
            <person name="Pangilinan J."/>
            <person name="Park H.-J."/>
            <person name="Ramirez L."/>
            <person name="Alfaro M."/>
            <person name="Sun H."/>
            <person name="Tritt A."/>
            <person name="Yoshinaga Y."/>
            <person name="Zwiers L.-H."/>
            <person name="Turgeon B."/>
            <person name="Goodwin S."/>
            <person name="Spatafora J."/>
            <person name="Crous P."/>
            <person name="Grigoriev I."/>
        </authorList>
    </citation>
    <scope>NUCLEOTIDE SEQUENCE</scope>
    <source>
        <strain evidence="1">ATCC 200398</strain>
    </source>
</reference>
<name>A0ACB6R3Q3_9PLEO</name>
<dbReference type="EMBL" id="MU003500">
    <property type="protein sequence ID" value="KAF2473453.1"/>
    <property type="molecule type" value="Genomic_DNA"/>
</dbReference>
<evidence type="ECO:0000313" key="2">
    <source>
        <dbReference type="Proteomes" id="UP000799755"/>
    </source>
</evidence>
<accession>A0ACB6R3Q3</accession>
<gene>
    <name evidence="1" type="ORF">BDR25DRAFT_341510</name>
</gene>
<dbReference type="Proteomes" id="UP000799755">
    <property type="component" value="Unassembled WGS sequence"/>
</dbReference>
<protein>
    <submittedName>
        <fullName evidence="1">Uncharacterized protein</fullName>
    </submittedName>
</protein>